<evidence type="ECO:0000313" key="1">
    <source>
        <dbReference type="EMBL" id="MDZ7276724.1"/>
    </source>
</evidence>
<sequence>MVQKSQRSGQPIFAWLVGGGWLLFAVGQAFAQDYPASLTALDYNALLAEKLSVSHPVWRENSDGSLMDAVLSAASDRTMVYSETASVGSAPLVNRYSAGWPIPVSTTVRTGPVAQFAVDDSTLSCPKCEWVDSNNAGHIASLGWRIDATQGWITPWAQVSYSHQLTEENPTLLRDRPASSDDRDTRWVDVSVGATLPFGPHLAAFASFSQSGAVTDGEPFIYSLGVSASF</sequence>
<dbReference type="InterPro" id="IPR036709">
    <property type="entry name" value="Autotransporte_beta_dom_sf"/>
</dbReference>
<reference evidence="2" key="1">
    <citation type="submission" date="2023-07" db="EMBL/GenBank/DDBJ databases">
        <title>Structural and functional analysis of rice phyllospheric bacteria for their antimicrobial properties and defense elicitation against blast disease.</title>
        <authorList>
            <person name="Sahu K.P."/>
            <person name="Asharani P."/>
            <person name="Kumar M."/>
            <person name="Reddy B."/>
            <person name="Kumar A."/>
        </authorList>
    </citation>
    <scope>NUCLEOTIDE SEQUENCE [LARGE SCALE GENOMIC DNA]</scope>
    <source>
        <strain evidence="2">OsEp_Plm_30P10</strain>
    </source>
</reference>
<name>A0ABU5L9W0_9GAMM</name>
<gene>
    <name evidence="1" type="ORF">N4G40_00300</name>
</gene>
<protein>
    <submittedName>
        <fullName evidence="1">Autotransporter</fullName>
    </submittedName>
</protein>
<evidence type="ECO:0000313" key="2">
    <source>
        <dbReference type="Proteomes" id="UP001288620"/>
    </source>
</evidence>
<dbReference type="SUPFAM" id="SSF103515">
    <property type="entry name" value="Autotransporter"/>
    <property type="match status" value="1"/>
</dbReference>
<organism evidence="1 2">
    <name type="scientific">Pantoea eucrina</name>
    <dbReference type="NCBI Taxonomy" id="472693"/>
    <lineage>
        <taxon>Bacteria</taxon>
        <taxon>Pseudomonadati</taxon>
        <taxon>Pseudomonadota</taxon>
        <taxon>Gammaproteobacteria</taxon>
        <taxon>Enterobacterales</taxon>
        <taxon>Erwiniaceae</taxon>
        <taxon>Pantoea</taxon>
    </lineage>
</organism>
<dbReference type="Proteomes" id="UP001288620">
    <property type="component" value="Unassembled WGS sequence"/>
</dbReference>
<keyword evidence="2" id="KW-1185">Reference proteome</keyword>
<proteinExistence type="predicted"/>
<comment type="caution">
    <text evidence="1">The sequence shown here is derived from an EMBL/GenBank/DDBJ whole genome shotgun (WGS) entry which is preliminary data.</text>
</comment>
<dbReference type="RefSeq" id="WP_322540964.1">
    <property type="nucleotide sequence ID" value="NZ_JAOBTT010000001.1"/>
</dbReference>
<accession>A0ABU5L9W0</accession>
<dbReference type="EMBL" id="JAOBTT010000001">
    <property type="protein sequence ID" value="MDZ7276724.1"/>
    <property type="molecule type" value="Genomic_DNA"/>
</dbReference>
<dbReference type="Gene3D" id="2.40.128.130">
    <property type="entry name" value="Autotransporter beta-domain"/>
    <property type="match status" value="1"/>
</dbReference>